<dbReference type="PANTHER" id="PTHR46211:SF1">
    <property type="entry name" value="GLYCEROPHOSPHODIESTER PHOSPHODIESTERASE, CYTOPLASMIC"/>
    <property type="match status" value="1"/>
</dbReference>
<dbReference type="GO" id="GO:0008081">
    <property type="term" value="F:phosphoric diester hydrolase activity"/>
    <property type="evidence" value="ECO:0007669"/>
    <property type="project" value="InterPro"/>
</dbReference>
<dbReference type="InterPro" id="IPR030395">
    <property type="entry name" value="GP_PDE_dom"/>
</dbReference>
<dbReference type="SUPFAM" id="SSF51695">
    <property type="entry name" value="PLC-like phosphodiesterases"/>
    <property type="match status" value="1"/>
</dbReference>
<dbReference type="InterPro" id="IPR017946">
    <property type="entry name" value="PLC-like_Pdiesterase_TIM-brl"/>
</dbReference>
<dbReference type="Pfam" id="PF03009">
    <property type="entry name" value="GDPD"/>
    <property type="match status" value="1"/>
</dbReference>
<sequence length="267" mass="29480">MADLSGHLNTLANYLWSLSPAARRPVPVVSNLVAHRGAHGRGPAGVVVENTLEAFELCLQLGVWGAELDIQLTRDGEPVVHHDPHCGRLFQRPDLVIAETRYRDLRAAVPEIPHLDEVVHLARGRLHLMIEIKESWQQRAELPQRVSERLQALTPTTDFHLLSLEPEHLEGFREIPKAAYVDVAQANTAHIVRQNLALGHGAVAGSFALIGASTLQQLRDAGRRVGTGFVENRLILNREINRGVDWVFSDSILQLPLAADEGDADHS</sequence>
<gene>
    <name evidence="2" type="ORF">SAMN05216210_2739</name>
</gene>
<dbReference type="STRING" id="1434072.SAMN05216210_2739"/>
<dbReference type="Proteomes" id="UP000243924">
    <property type="component" value="Chromosome I"/>
</dbReference>
<dbReference type="CDD" id="cd08556">
    <property type="entry name" value="GDPD"/>
    <property type="match status" value="1"/>
</dbReference>
<dbReference type="Gene3D" id="3.20.20.190">
    <property type="entry name" value="Phosphatidylinositol (PI) phosphodiesterase"/>
    <property type="match status" value="1"/>
</dbReference>
<dbReference type="AlphaFoldDB" id="A0A1H2H323"/>
<dbReference type="PANTHER" id="PTHR46211">
    <property type="entry name" value="GLYCEROPHOSPHORYL DIESTER PHOSPHODIESTERASE"/>
    <property type="match status" value="1"/>
</dbReference>
<dbReference type="GO" id="GO:0006629">
    <property type="term" value="P:lipid metabolic process"/>
    <property type="evidence" value="ECO:0007669"/>
    <property type="project" value="InterPro"/>
</dbReference>
<feature type="domain" description="GP-PDE" evidence="1">
    <location>
        <begin position="30"/>
        <end position="259"/>
    </location>
</feature>
<reference evidence="3" key="1">
    <citation type="submission" date="2016-10" db="EMBL/GenBank/DDBJ databases">
        <authorList>
            <person name="Varghese N."/>
            <person name="Submissions S."/>
        </authorList>
    </citation>
    <scope>NUCLEOTIDE SEQUENCE [LARGE SCALE GENOMIC DNA]</scope>
    <source>
        <strain evidence="3">CECT 8338</strain>
    </source>
</reference>
<organism evidence="2 3">
    <name type="scientific">Halopseudomonas salegens</name>
    <dbReference type="NCBI Taxonomy" id="1434072"/>
    <lineage>
        <taxon>Bacteria</taxon>
        <taxon>Pseudomonadati</taxon>
        <taxon>Pseudomonadota</taxon>
        <taxon>Gammaproteobacteria</taxon>
        <taxon>Pseudomonadales</taxon>
        <taxon>Pseudomonadaceae</taxon>
        <taxon>Halopseudomonas</taxon>
    </lineage>
</organism>
<keyword evidence="3" id="KW-1185">Reference proteome</keyword>
<proteinExistence type="predicted"/>
<evidence type="ECO:0000259" key="1">
    <source>
        <dbReference type="PROSITE" id="PS51704"/>
    </source>
</evidence>
<evidence type="ECO:0000313" key="3">
    <source>
        <dbReference type="Proteomes" id="UP000243924"/>
    </source>
</evidence>
<evidence type="ECO:0000313" key="2">
    <source>
        <dbReference type="EMBL" id="SDU26260.1"/>
    </source>
</evidence>
<dbReference type="PROSITE" id="PS50007">
    <property type="entry name" value="PIPLC_X_DOMAIN"/>
    <property type="match status" value="1"/>
</dbReference>
<name>A0A1H2H323_9GAMM</name>
<dbReference type="EMBL" id="LT629787">
    <property type="protein sequence ID" value="SDU26260.1"/>
    <property type="molecule type" value="Genomic_DNA"/>
</dbReference>
<accession>A0A1H2H323</accession>
<dbReference type="PROSITE" id="PS51704">
    <property type="entry name" value="GP_PDE"/>
    <property type="match status" value="1"/>
</dbReference>
<dbReference type="RefSeq" id="WP_092387781.1">
    <property type="nucleotide sequence ID" value="NZ_LT629787.1"/>
</dbReference>
<protein>
    <submittedName>
        <fullName evidence="2">Glycerophosphoryl diester phosphodiesterase</fullName>
    </submittedName>
</protein>
<dbReference type="OrthoDB" id="9795622at2"/>